<dbReference type="InterPro" id="IPR000194">
    <property type="entry name" value="ATPase_F1/V1/A1_a/bsu_nucl-bd"/>
</dbReference>
<reference evidence="19 20" key="1">
    <citation type="journal article" date="2010" name="ISME J.">
        <title>Fine-scale evolution: genomic, phenotypic and ecological differentiation in two coexisting Salinibacter ruber strains.</title>
        <authorList>
            <person name="Pena A."/>
            <person name="Teeling H."/>
            <person name="Huerta-Cepas J."/>
            <person name="Santos F."/>
            <person name="Yarza P."/>
            <person name="Brito-Echeverria J."/>
            <person name="Lucio M."/>
            <person name="Schmitt-Kopplin P."/>
            <person name="Meseguer I."/>
            <person name="Schenowitz C."/>
            <person name="Dossat C."/>
            <person name="Barbe V."/>
            <person name="Dopazo J."/>
            <person name="Rossello-Mora R."/>
            <person name="Schuler M."/>
            <person name="Glockner F.O."/>
            <person name="Amann R."/>
            <person name="Gabaldon T."/>
            <person name="Anton J."/>
        </authorList>
    </citation>
    <scope>NUCLEOTIDE SEQUENCE [LARGE SCALE GENOMIC DNA]</scope>
    <source>
        <strain evidence="19 20">M8</strain>
    </source>
</reference>
<feature type="region of interest" description="Disordered" evidence="17">
    <location>
        <begin position="122"/>
        <end position="149"/>
    </location>
</feature>
<comment type="similarity">
    <text evidence="3">Belongs to the ATPase alpha/beta chains family.</text>
</comment>
<dbReference type="GO" id="GO:0005524">
    <property type="term" value="F:ATP binding"/>
    <property type="evidence" value="ECO:0007669"/>
    <property type="project" value="UniProtKB-KW"/>
</dbReference>
<keyword evidence="7" id="KW-0375">Hydrogen ion transport</keyword>
<gene>
    <name evidence="19" type="primary">fliI</name>
    <name evidence="19" type="ordered locus">SRM_02833</name>
</gene>
<dbReference type="InterPro" id="IPR005714">
    <property type="entry name" value="ATPase_T3SS_FliI/YscN"/>
</dbReference>
<dbReference type="Pfam" id="PF02874">
    <property type="entry name" value="ATP-synt_ab_N"/>
    <property type="match status" value="1"/>
</dbReference>
<evidence type="ECO:0000256" key="5">
    <source>
        <dbReference type="ARBA" id="ARBA00022490"/>
    </source>
</evidence>
<evidence type="ECO:0000256" key="17">
    <source>
        <dbReference type="SAM" id="MobiDB-lite"/>
    </source>
</evidence>
<keyword evidence="12" id="KW-0472">Membrane</keyword>
<evidence type="ECO:0000256" key="6">
    <source>
        <dbReference type="ARBA" id="ARBA00022741"/>
    </source>
</evidence>
<dbReference type="PANTHER" id="PTHR15184">
    <property type="entry name" value="ATP SYNTHASE"/>
    <property type="match status" value="1"/>
</dbReference>
<evidence type="ECO:0000313" key="20">
    <source>
        <dbReference type="Proteomes" id="UP000000933"/>
    </source>
</evidence>
<dbReference type="InterPro" id="IPR027417">
    <property type="entry name" value="P-loop_NTPase"/>
</dbReference>
<dbReference type="CDD" id="cd18117">
    <property type="entry name" value="ATP-synt_flagellum-secretory_path_III_N"/>
    <property type="match status" value="1"/>
</dbReference>
<keyword evidence="19" id="KW-0378">Hydrolase</keyword>
<dbReference type="PROSITE" id="PS00152">
    <property type="entry name" value="ATPASE_ALPHA_BETA"/>
    <property type="match status" value="1"/>
</dbReference>
<evidence type="ECO:0000256" key="2">
    <source>
        <dbReference type="ARBA" id="ARBA00004496"/>
    </source>
</evidence>
<reference evidence="20" key="2">
    <citation type="submission" date="2010-04" db="EMBL/GenBank/DDBJ databases">
        <title>Genome sequence of Salinibacter ruber M8.</title>
        <authorList>
            <consortium name="Genoscope"/>
        </authorList>
    </citation>
    <scope>NUCLEOTIDE SEQUENCE [LARGE SCALE GENOMIC DNA]</scope>
    <source>
        <strain evidence="20">M8</strain>
    </source>
</reference>
<evidence type="ECO:0000256" key="7">
    <source>
        <dbReference type="ARBA" id="ARBA00022781"/>
    </source>
</evidence>
<keyword evidence="8" id="KW-0067">ATP-binding</keyword>
<keyword evidence="6" id="KW-0547">Nucleotide-binding</keyword>
<keyword evidence="11" id="KW-0406">Ion transport</keyword>
<dbReference type="InterPro" id="IPR040627">
    <property type="entry name" value="T3SS_ATPase_C"/>
</dbReference>
<dbReference type="InterPro" id="IPR020003">
    <property type="entry name" value="ATPase_a/bsu_AS"/>
</dbReference>
<dbReference type="KEGG" id="srm:SRM_02833"/>
<evidence type="ECO:0000256" key="3">
    <source>
        <dbReference type="ARBA" id="ARBA00008936"/>
    </source>
</evidence>
<evidence type="ECO:0000256" key="9">
    <source>
        <dbReference type="ARBA" id="ARBA00022927"/>
    </source>
</evidence>
<dbReference type="EC" id="3.6.3.14" evidence="19"/>
<dbReference type="SUPFAM" id="SSF52540">
    <property type="entry name" value="P-loop containing nucleoside triphosphate hydrolases"/>
    <property type="match status" value="1"/>
</dbReference>
<comment type="subunit">
    <text evidence="15">F-type ATPases have 2 components, CF(1) - the catalytic core - and CF(0) - the membrane proton channel. CF(1) has five subunits: alpha(3), beta(3), gamma(1), delta(1), epsilon(1). CF(0) has four main subunits: a(1), b(1), b'(1) and c(9-12).</text>
</comment>
<feature type="compositionally biased region" description="Basic and acidic residues" evidence="17">
    <location>
        <begin position="129"/>
        <end position="138"/>
    </location>
</feature>
<dbReference type="InterPro" id="IPR003593">
    <property type="entry name" value="AAA+_ATPase"/>
</dbReference>
<dbReference type="GO" id="GO:0030254">
    <property type="term" value="P:protein secretion by the type III secretion system"/>
    <property type="evidence" value="ECO:0007669"/>
    <property type="project" value="InterPro"/>
</dbReference>
<comment type="catalytic activity">
    <reaction evidence="16">
        <text>ATP + H2O + cellular proteinSide 1 = ADP + phosphate + cellular proteinSide 2.</text>
        <dbReference type="EC" id="7.4.2.8"/>
    </reaction>
</comment>
<keyword evidence="9" id="KW-0653">Protein transport</keyword>
<dbReference type="GO" id="GO:0005737">
    <property type="term" value="C:cytoplasm"/>
    <property type="evidence" value="ECO:0007669"/>
    <property type="project" value="UniProtKB-SubCell"/>
</dbReference>
<keyword evidence="5" id="KW-0963">Cytoplasm</keyword>
<evidence type="ECO:0000256" key="15">
    <source>
        <dbReference type="ARBA" id="ARBA00026013"/>
    </source>
</evidence>
<dbReference type="GO" id="GO:0030257">
    <property type="term" value="C:type III protein secretion system complex"/>
    <property type="evidence" value="ECO:0007669"/>
    <property type="project" value="InterPro"/>
</dbReference>
<dbReference type="CDD" id="cd01136">
    <property type="entry name" value="ATPase_flagellum-secretory_path_III"/>
    <property type="match status" value="1"/>
</dbReference>
<keyword evidence="13" id="KW-0139">CF(1)</keyword>
<dbReference type="Gene3D" id="3.40.50.12240">
    <property type="match status" value="1"/>
</dbReference>
<dbReference type="Pfam" id="PF18269">
    <property type="entry name" value="T3SS_ATPase_C"/>
    <property type="match status" value="1"/>
</dbReference>
<dbReference type="GO" id="GO:0016887">
    <property type="term" value="F:ATP hydrolysis activity"/>
    <property type="evidence" value="ECO:0007669"/>
    <property type="project" value="InterPro"/>
</dbReference>
<evidence type="ECO:0000256" key="12">
    <source>
        <dbReference type="ARBA" id="ARBA00023136"/>
    </source>
</evidence>
<dbReference type="GO" id="GO:0046933">
    <property type="term" value="F:proton-transporting ATP synthase activity, rotational mechanism"/>
    <property type="evidence" value="ECO:0007669"/>
    <property type="project" value="TreeGrafter"/>
</dbReference>
<evidence type="ECO:0000256" key="16">
    <source>
        <dbReference type="ARBA" id="ARBA00034006"/>
    </source>
</evidence>
<evidence type="ECO:0000256" key="10">
    <source>
        <dbReference type="ARBA" id="ARBA00022967"/>
    </source>
</evidence>
<dbReference type="FunFam" id="3.40.50.12240:FF:000002">
    <property type="entry name" value="Flagellum-specific ATP synthase FliI"/>
    <property type="match status" value="1"/>
</dbReference>
<evidence type="ECO:0000256" key="4">
    <source>
        <dbReference type="ARBA" id="ARBA00022448"/>
    </source>
</evidence>
<name>D5HCJ9_SALRM</name>
<sequence length="448" mass="47709">MSSLRPMPALARSLDRIRETTVPARRYGRVTSVVGLLVEASELDAAVGEMCRIHVAEGGETRTVRAEVVGVKESTTVLMPMEQTHGLQAGCLIRPADEGMSVPVGPDLLGRVIDAGGRPIDGKGPLGTDAREPIHRDPPSPLDRPLIDTPLSTGIRSIDAFLKMGKGQRTGIFAGSGVGKSTLLGMIARRAEADVNVIALIGERGREVREFIVDNLGEEGLRRSVLVAVTGDEAAMSRVKAASAAMAIAEHFRDRGQDVLLMMDSITRVAQAQREIGLAVGEPPTRRGYPPSVFALLPRLLERAGPAEAGTITGIFTVLVEGDDMSEPISDAARGILDGHIVLSRELAEAGHYPAVDVLQSVSRVMPRVASLEAEAAAQEARELLSAYEEVEDLISVGAYEEGSDPETDRAVEAYPALADFLQQPVDAPPPDPAPSTQLRQLLDDIPE</sequence>
<evidence type="ECO:0000256" key="13">
    <source>
        <dbReference type="ARBA" id="ARBA00023196"/>
    </source>
</evidence>
<evidence type="ECO:0000256" key="1">
    <source>
        <dbReference type="ARBA" id="ARBA00004370"/>
    </source>
</evidence>
<dbReference type="HOGENOM" id="CLU_022398_5_1_10"/>
<dbReference type="AlphaFoldDB" id="D5HCJ9"/>
<dbReference type="NCBIfam" id="TIGR01026">
    <property type="entry name" value="fliI_yscN"/>
    <property type="match status" value="1"/>
</dbReference>
<proteinExistence type="inferred from homology"/>
<keyword evidence="10" id="KW-1278">Translocase</keyword>
<dbReference type="InterPro" id="IPR050053">
    <property type="entry name" value="ATPase_alpha/beta_chains"/>
</dbReference>
<dbReference type="GO" id="GO:0045259">
    <property type="term" value="C:proton-transporting ATP synthase complex"/>
    <property type="evidence" value="ECO:0007669"/>
    <property type="project" value="UniProtKB-KW"/>
</dbReference>
<dbReference type="GO" id="GO:0008564">
    <property type="term" value="F:protein-exporting ATPase activity"/>
    <property type="evidence" value="ECO:0007669"/>
    <property type="project" value="UniProtKB-EC"/>
</dbReference>
<feature type="domain" description="AAA+ ATPase" evidence="18">
    <location>
        <begin position="166"/>
        <end position="347"/>
    </location>
</feature>
<dbReference type="FunFam" id="3.40.50.300:FF:002432">
    <property type="entry name" value="ATP synthase subunit alpha, mitochondrial"/>
    <property type="match status" value="1"/>
</dbReference>
<dbReference type="Proteomes" id="UP000000933">
    <property type="component" value="Chromosome"/>
</dbReference>
<keyword evidence="14" id="KW-0066">ATP synthesis</keyword>
<evidence type="ECO:0000259" key="18">
    <source>
        <dbReference type="SMART" id="SM00382"/>
    </source>
</evidence>
<feature type="region of interest" description="Disordered" evidence="17">
    <location>
        <begin position="423"/>
        <end position="448"/>
    </location>
</feature>
<evidence type="ECO:0000313" key="19">
    <source>
        <dbReference type="EMBL" id="CBH25754.1"/>
    </source>
</evidence>
<protein>
    <submittedName>
        <fullName evidence="19">Flagellum-specific ATP synthase</fullName>
        <ecNumber evidence="19">3.6.3.14</ecNumber>
    </submittedName>
</protein>
<dbReference type="EMBL" id="FP565814">
    <property type="protein sequence ID" value="CBH25754.1"/>
    <property type="molecule type" value="Genomic_DNA"/>
</dbReference>
<keyword evidence="4" id="KW-0813">Transport</keyword>
<comment type="subcellular location">
    <subcellularLocation>
        <location evidence="2">Cytoplasm</location>
    </subcellularLocation>
    <subcellularLocation>
        <location evidence="1">Membrane</location>
    </subcellularLocation>
</comment>
<dbReference type="InterPro" id="IPR004100">
    <property type="entry name" value="ATPase_F1/V1/A1_a/bsu_N"/>
</dbReference>
<organism evidence="19 20">
    <name type="scientific">Salinibacter ruber (strain M8)</name>
    <dbReference type="NCBI Taxonomy" id="761659"/>
    <lineage>
        <taxon>Bacteria</taxon>
        <taxon>Pseudomonadati</taxon>
        <taxon>Rhodothermota</taxon>
        <taxon>Rhodothermia</taxon>
        <taxon>Rhodothermales</taxon>
        <taxon>Salinibacteraceae</taxon>
        <taxon>Salinibacter</taxon>
    </lineage>
</organism>
<evidence type="ECO:0000256" key="11">
    <source>
        <dbReference type="ARBA" id="ARBA00023065"/>
    </source>
</evidence>
<evidence type="ECO:0000256" key="14">
    <source>
        <dbReference type="ARBA" id="ARBA00023310"/>
    </source>
</evidence>
<accession>D5HCJ9</accession>
<dbReference type="PANTHER" id="PTHR15184:SF9">
    <property type="entry name" value="SPI-1 TYPE 3 SECRETION SYSTEM ATPASE"/>
    <property type="match status" value="1"/>
</dbReference>
<dbReference type="SMART" id="SM00382">
    <property type="entry name" value="AAA"/>
    <property type="match status" value="1"/>
</dbReference>
<dbReference type="PATRIC" id="fig|761659.10.peg.3090"/>
<dbReference type="Pfam" id="PF00006">
    <property type="entry name" value="ATP-synt_ab"/>
    <property type="match status" value="1"/>
</dbReference>
<evidence type="ECO:0000256" key="8">
    <source>
        <dbReference type="ARBA" id="ARBA00022840"/>
    </source>
</evidence>